<dbReference type="EMBL" id="BARS01031001">
    <property type="protein sequence ID" value="GAG27409.1"/>
    <property type="molecule type" value="Genomic_DNA"/>
</dbReference>
<evidence type="ECO:0000256" key="3">
    <source>
        <dbReference type="ARBA" id="ARBA00022679"/>
    </source>
</evidence>
<evidence type="ECO:0000256" key="4">
    <source>
        <dbReference type="ARBA" id="ARBA00022691"/>
    </source>
</evidence>
<keyword evidence="2" id="KW-0489">Methyltransferase</keyword>
<proteinExistence type="inferred from homology"/>
<evidence type="ECO:0000256" key="2">
    <source>
        <dbReference type="ARBA" id="ARBA00022603"/>
    </source>
</evidence>
<dbReference type="InterPro" id="IPR002903">
    <property type="entry name" value="RsmH"/>
</dbReference>
<sequence length="148" mass="16555">ELIWRYGEDRHSRRIARAIAQARRDGPVRRTGQLAEIVTRAVPKRPGRRGIHPATRTFQALRIEVNHELENLDALLEKLPGLLSAGGRAAVISFHSLEDRAVKQAFSAAAREGTHRLLTRKPLTPGADELARNPPSRSAKLRGIERIR</sequence>
<evidence type="ECO:0000256" key="1">
    <source>
        <dbReference type="ARBA" id="ARBA00010396"/>
    </source>
</evidence>
<evidence type="ECO:0000313" key="6">
    <source>
        <dbReference type="EMBL" id="GAG27409.1"/>
    </source>
</evidence>
<dbReference type="SUPFAM" id="SSF53335">
    <property type="entry name" value="S-adenosyl-L-methionine-dependent methyltransferases"/>
    <property type="match status" value="1"/>
</dbReference>
<keyword evidence="3" id="KW-0808">Transferase</keyword>
<dbReference type="InterPro" id="IPR023397">
    <property type="entry name" value="SAM-dep_MeTrfase_MraW_recog"/>
</dbReference>
<comment type="similarity">
    <text evidence="1">Belongs to the methyltransferase superfamily. RsmH family.</text>
</comment>
<dbReference type="GO" id="GO:0005737">
    <property type="term" value="C:cytoplasm"/>
    <property type="evidence" value="ECO:0007669"/>
    <property type="project" value="TreeGrafter"/>
</dbReference>
<feature type="region of interest" description="Disordered" evidence="5">
    <location>
        <begin position="125"/>
        <end position="148"/>
    </location>
</feature>
<evidence type="ECO:0008006" key="7">
    <source>
        <dbReference type="Google" id="ProtNLM"/>
    </source>
</evidence>
<dbReference type="NCBIfam" id="TIGR00006">
    <property type="entry name" value="16S rRNA (cytosine(1402)-N(4))-methyltransferase RsmH"/>
    <property type="match status" value="1"/>
</dbReference>
<protein>
    <recommendedName>
        <fullName evidence="7">16S rRNA (Cytosine(1402)-N(4))-methyltransferase</fullName>
    </recommendedName>
</protein>
<reference evidence="6" key="1">
    <citation type="journal article" date="2014" name="Front. Microbiol.">
        <title>High frequency of phylogenetically diverse reductive dehalogenase-homologous genes in deep subseafloor sedimentary metagenomes.</title>
        <authorList>
            <person name="Kawai M."/>
            <person name="Futagami T."/>
            <person name="Toyoda A."/>
            <person name="Takaki Y."/>
            <person name="Nishi S."/>
            <person name="Hori S."/>
            <person name="Arai W."/>
            <person name="Tsubouchi T."/>
            <person name="Morono Y."/>
            <person name="Uchiyama I."/>
            <person name="Ito T."/>
            <person name="Fujiyama A."/>
            <person name="Inagaki F."/>
            <person name="Takami H."/>
        </authorList>
    </citation>
    <scope>NUCLEOTIDE SEQUENCE</scope>
    <source>
        <strain evidence="6">Expedition CK06-06</strain>
    </source>
</reference>
<dbReference type="Pfam" id="PF01795">
    <property type="entry name" value="Methyltransf_5"/>
    <property type="match status" value="1"/>
</dbReference>
<dbReference type="GO" id="GO:0071424">
    <property type="term" value="F:rRNA (cytosine-N4-)-methyltransferase activity"/>
    <property type="evidence" value="ECO:0007669"/>
    <property type="project" value="TreeGrafter"/>
</dbReference>
<organism evidence="6">
    <name type="scientific">marine sediment metagenome</name>
    <dbReference type="NCBI Taxonomy" id="412755"/>
    <lineage>
        <taxon>unclassified sequences</taxon>
        <taxon>metagenomes</taxon>
        <taxon>ecological metagenomes</taxon>
    </lineage>
</organism>
<accession>X0W8Y6</accession>
<evidence type="ECO:0000256" key="5">
    <source>
        <dbReference type="SAM" id="MobiDB-lite"/>
    </source>
</evidence>
<comment type="caution">
    <text evidence="6">The sequence shown here is derived from an EMBL/GenBank/DDBJ whole genome shotgun (WGS) entry which is preliminary data.</text>
</comment>
<dbReference type="AlphaFoldDB" id="X0W8Y6"/>
<dbReference type="Gene3D" id="1.10.150.170">
    <property type="entry name" value="Putative methyltransferase TM0872, insert domain"/>
    <property type="match status" value="1"/>
</dbReference>
<dbReference type="SUPFAM" id="SSF81799">
    <property type="entry name" value="Putative methyltransferase TM0872, insert domain"/>
    <property type="match status" value="1"/>
</dbReference>
<dbReference type="PANTHER" id="PTHR11265">
    <property type="entry name" value="S-ADENOSYL-METHYLTRANSFERASE MRAW"/>
    <property type="match status" value="1"/>
</dbReference>
<keyword evidence="4" id="KW-0949">S-adenosyl-L-methionine</keyword>
<gene>
    <name evidence="6" type="ORF">S01H1_48283</name>
</gene>
<dbReference type="InterPro" id="IPR029063">
    <property type="entry name" value="SAM-dependent_MTases_sf"/>
</dbReference>
<feature type="non-terminal residue" evidence="6">
    <location>
        <position position="1"/>
    </location>
</feature>
<name>X0W8Y6_9ZZZZ</name>
<dbReference type="GO" id="GO:0070475">
    <property type="term" value="P:rRNA base methylation"/>
    <property type="evidence" value="ECO:0007669"/>
    <property type="project" value="TreeGrafter"/>
</dbReference>
<dbReference type="PANTHER" id="PTHR11265:SF0">
    <property type="entry name" value="12S RRNA N4-METHYLCYTIDINE METHYLTRANSFERASE"/>
    <property type="match status" value="1"/>
</dbReference>
<dbReference type="Gene3D" id="3.40.50.150">
    <property type="entry name" value="Vaccinia Virus protein VP39"/>
    <property type="match status" value="1"/>
</dbReference>